<accession>A0A7T5UI59</accession>
<proteinExistence type="predicted"/>
<feature type="domain" description="Pyrrolo-quinoline quinone repeat" evidence="2">
    <location>
        <begin position="126"/>
        <end position="360"/>
    </location>
</feature>
<dbReference type="Proteomes" id="UP000595362">
    <property type="component" value="Chromosome"/>
</dbReference>
<feature type="signal peptide" evidence="1">
    <location>
        <begin position="1"/>
        <end position="18"/>
    </location>
</feature>
<dbReference type="AlphaFoldDB" id="A0A7T5UI59"/>
<dbReference type="EMBL" id="CP066681">
    <property type="protein sequence ID" value="QQG36666.1"/>
    <property type="molecule type" value="Genomic_DNA"/>
</dbReference>
<dbReference type="InterPro" id="IPR011047">
    <property type="entry name" value="Quinoprotein_ADH-like_sf"/>
</dbReference>
<evidence type="ECO:0000313" key="4">
    <source>
        <dbReference type="Proteomes" id="UP000595362"/>
    </source>
</evidence>
<keyword evidence="1" id="KW-0732">Signal</keyword>
<dbReference type="InterPro" id="IPR002372">
    <property type="entry name" value="PQQ_rpt_dom"/>
</dbReference>
<dbReference type="SUPFAM" id="SSF50998">
    <property type="entry name" value="Quinoprotein alcohol dehydrogenase-like"/>
    <property type="match status" value="2"/>
</dbReference>
<dbReference type="Gene3D" id="2.130.10.10">
    <property type="entry name" value="YVTN repeat-like/Quinoprotein amine dehydrogenase"/>
    <property type="match status" value="1"/>
</dbReference>
<evidence type="ECO:0000259" key="2">
    <source>
        <dbReference type="Pfam" id="PF13360"/>
    </source>
</evidence>
<gene>
    <name evidence="3" type="ORF">HYS17_02520</name>
</gene>
<dbReference type="Pfam" id="PF13360">
    <property type="entry name" value="PQQ_2"/>
    <property type="match status" value="1"/>
</dbReference>
<dbReference type="SMART" id="SM00564">
    <property type="entry name" value="PQQ"/>
    <property type="match status" value="5"/>
</dbReference>
<dbReference type="InterPro" id="IPR015943">
    <property type="entry name" value="WD40/YVTN_repeat-like_dom_sf"/>
</dbReference>
<feature type="chain" id="PRO_5032580553" evidence="1">
    <location>
        <begin position="19"/>
        <end position="442"/>
    </location>
</feature>
<protein>
    <submittedName>
        <fullName evidence="3">PQQ-binding-like beta-propeller repeat protein</fullName>
    </submittedName>
</protein>
<organism evidence="3 4">
    <name type="scientific">Micavibrio aeruginosavorus</name>
    <dbReference type="NCBI Taxonomy" id="349221"/>
    <lineage>
        <taxon>Bacteria</taxon>
        <taxon>Pseudomonadati</taxon>
        <taxon>Bdellovibrionota</taxon>
        <taxon>Bdellovibrionia</taxon>
        <taxon>Bdellovibrionales</taxon>
        <taxon>Pseudobdellovibrionaceae</taxon>
        <taxon>Micavibrio</taxon>
    </lineage>
</organism>
<reference evidence="3 4" key="1">
    <citation type="submission" date="2020-07" db="EMBL/GenBank/DDBJ databases">
        <title>Huge and variable diversity of episymbiotic CPR bacteria and DPANN archaea in groundwater ecosystems.</title>
        <authorList>
            <person name="He C.Y."/>
            <person name="Keren R."/>
            <person name="Whittaker M."/>
            <person name="Farag I.F."/>
            <person name="Doudna J."/>
            <person name="Cate J.H.D."/>
            <person name="Banfield J.F."/>
        </authorList>
    </citation>
    <scope>NUCLEOTIDE SEQUENCE [LARGE SCALE GENOMIC DNA]</scope>
    <source>
        <strain evidence="3">NC_groundwater_70_Ag_B-0.1um_54_66</strain>
    </source>
</reference>
<evidence type="ECO:0000313" key="3">
    <source>
        <dbReference type="EMBL" id="QQG36666.1"/>
    </source>
</evidence>
<dbReference type="PANTHER" id="PTHR34512:SF30">
    <property type="entry name" value="OUTER MEMBRANE PROTEIN ASSEMBLY FACTOR BAMB"/>
    <property type="match status" value="1"/>
</dbReference>
<evidence type="ECO:0000256" key="1">
    <source>
        <dbReference type="SAM" id="SignalP"/>
    </source>
</evidence>
<name>A0A7T5UI59_9BACT</name>
<sequence length="442" mass="47279">MMRFLLLSSCLLASVALASCSGFGDGDEAPPLEGERISILELQKHLEPDDTALEAQGFVAPNAWRNEFWPQAGGYPNHTMQHLTLNENVLSKAWSASIGTGSQKNLPLITQPIVIDGKIYTLDTENQLSAFEAQSGKRLWSRDVSHPVEDDEVIVGGVAYSRGQLYVTNGYNELLMINPQDGQIVWRRKLPAPSRAAPTISDDRVFITTMDNRILALGAANGELLWDYSGISGAAGLVGAASPAASRDIILPVFSSGEIYALRVENGSAAWGDNLSGIRSAGGLSGISDIRALPVIDKGVVIAISFGNRMVALDERTGNRIWQRDIGGSEMPWVAGNSIFVVTNDNELVGMGRDNGLIRWVRPLPKFKNPESRTQPIYWSGPVLAGNRLIVAGSDGGVVEANPETGDIIRAWGSGLSVSIAPVVAGGTLYLLGDNGTLAAYR</sequence>
<dbReference type="PANTHER" id="PTHR34512">
    <property type="entry name" value="CELL SURFACE PROTEIN"/>
    <property type="match status" value="1"/>
</dbReference>
<dbReference type="PROSITE" id="PS51257">
    <property type="entry name" value="PROKAR_LIPOPROTEIN"/>
    <property type="match status" value="1"/>
</dbReference>
<dbReference type="InterPro" id="IPR018391">
    <property type="entry name" value="PQQ_b-propeller_rpt"/>
</dbReference>